<keyword evidence="3" id="KW-1185">Reference proteome</keyword>
<accession>A0A8J6U879</accession>
<dbReference type="EMBL" id="JACVXB010000001">
    <property type="protein sequence ID" value="MBD0831032.1"/>
    <property type="molecule type" value="Genomic_DNA"/>
</dbReference>
<reference evidence="2 3" key="1">
    <citation type="submission" date="2020-09" db="EMBL/GenBank/DDBJ databases">
        <title>TT11 complete genome.</title>
        <authorList>
            <person name="Wu Z."/>
        </authorList>
    </citation>
    <scope>NUCLEOTIDE SEQUENCE [LARGE SCALE GENOMIC DNA]</scope>
    <source>
        <strain evidence="2 3">TT11</strain>
    </source>
</reference>
<evidence type="ECO:0000313" key="3">
    <source>
        <dbReference type="Proteomes" id="UP000600588"/>
    </source>
</evidence>
<comment type="caution">
    <text evidence="2">The sequence shown here is derived from an EMBL/GenBank/DDBJ whole genome shotgun (WGS) entry which is preliminary data.</text>
</comment>
<feature type="transmembrane region" description="Helical" evidence="1">
    <location>
        <begin position="88"/>
        <end position="108"/>
    </location>
</feature>
<keyword evidence="1" id="KW-0472">Membrane</keyword>
<evidence type="ECO:0000256" key="1">
    <source>
        <dbReference type="SAM" id="Phobius"/>
    </source>
</evidence>
<keyword evidence="1" id="KW-1133">Transmembrane helix</keyword>
<dbReference type="AlphaFoldDB" id="A0A8J6U879"/>
<gene>
    <name evidence="2" type="ORF">ICJ83_02700</name>
</gene>
<proteinExistence type="predicted"/>
<dbReference type="RefSeq" id="WP_188228811.1">
    <property type="nucleotide sequence ID" value="NZ_JACVXB010000001.1"/>
</dbReference>
<feature type="transmembrane region" description="Helical" evidence="1">
    <location>
        <begin position="150"/>
        <end position="170"/>
    </location>
</feature>
<feature type="transmembrane region" description="Helical" evidence="1">
    <location>
        <begin position="176"/>
        <end position="196"/>
    </location>
</feature>
<feature type="transmembrane region" description="Helical" evidence="1">
    <location>
        <begin position="203"/>
        <end position="223"/>
    </location>
</feature>
<feature type="transmembrane region" description="Helical" evidence="1">
    <location>
        <begin position="23"/>
        <end position="44"/>
    </location>
</feature>
<feature type="transmembrane region" description="Helical" evidence="1">
    <location>
        <begin position="56"/>
        <end position="76"/>
    </location>
</feature>
<evidence type="ECO:0000313" key="2">
    <source>
        <dbReference type="EMBL" id="MBD0831032.1"/>
    </source>
</evidence>
<feature type="transmembrane region" description="Helical" evidence="1">
    <location>
        <begin position="120"/>
        <end position="138"/>
    </location>
</feature>
<name>A0A8J6U879_9FLAO</name>
<protein>
    <submittedName>
        <fullName evidence="2">Uncharacterized protein</fullName>
    </submittedName>
</protein>
<keyword evidence="1" id="KW-0812">Transmembrane</keyword>
<sequence length="246" mass="29131">MEKKINHLHWNFDHLKKDPEKQFFLLTGLWFFFVTLAGFADSFYLKTSITPNPGFLIVHGITFSIWVILFLVQCVLISSKNIIWHMRLGKFGVILLFLVFVTGFHTIINSAHVRSHEVKEGTLMQILLGVSIALIAIYNRKKPYIHKRIMVLAMVFLTVAAVQRLARTFWNFEDNFWLINVLYIVPLLAMTVFDQFYFKKFKFLSLLILIYWLTDHFLLTRVYTHFFDSYTGKRIIEMLQHIFLVL</sequence>
<dbReference type="Proteomes" id="UP000600588">
    <property type="component" value="Unassembled WGS sequence"/>
</dbReference>
<organism evidence="2 3">
    <name type="scientific">Aestuariibaculum sediminum</name>
    <dbReference type="NCBI Taxonomy" id="2770637"/>
    <lineage>
        <taxon>Bacteria</taxon>
        <taxon>Pseudomonadati</taxon>
        <taxon>Bacteroidota</taxon>
        <taxon>Flavobacteriia</taxon>
        <taxon>Flavobacteriales</taxon>
        <taxon>Flavobacteriaceae</taxon>
    </lineage>
</organism>